<comment type="subunit">
    <text evidence="9">The complex comprises the extracytoplasmic solute receptor protein and the two transmembrane proteins.</text>
</comment>
<evidence type="ECO:0000313" key="11">
    <source>
        <dbReference type="EMBL" id="EKF20161.1"/>
    </source>
</evidence>
<gene>
    <name evidence="11" type="ORF">NA2_05206</name>
</gene>
<dbReference type="InterPro" id="IPR007387">
    <property type="entry name" value="TRAP_DctQ"/>
</dbReference>
<sequence>MINRILEAICAALLLATVVIGFLAVIYRYVFDNALSWSFEALLGLLTYITFIGAYLALRKNAHLRVDFLTNVLPRPGQLVLFLGNQAVIGLIGLLMLRQGWRQTVLFQDQTTQVLEISNAYLYAAIPLCGLLICIDAATRIVVGLRRYAAGEAPHDEAPLSGKNEI</sequence>
<dbReference type="GO" id="GO:0022857">
    <property type="term" value="F:transmembrane transporter activity"/>
    <property type="evidence" value="ECO:0007669"/>
    <property type="project" value="UniProtKB-UniRule"/>
</dbReference>
<feature type="transmembrane region" description="Helical" evidence="9">
    <location>
        <begin position="37"/>
        <end position="58"/>
    </location>
</feature>
<evidence type="ECO:0000256" key="3">
    <source>
        <dbReference type="ARBA" id="ARBA00022475"/>
    </source>
</evidence>
<evidence type="ECO:0000256" key="4">
    <source>
        <dbReference type="ARBA" id="ARBA00022519"/>
    </source>
</evidence>
<reference evidence="11 12" key="1">
    <citation type="journal article" date="2012" name="J. Bacteriol.">
        <title>Genome Sequence of Nitratireductor pacificus Type Strain pht-3B.</title>
        <authorList>
            <person name="Lai Q."/>
            <person name="Li G."/>
            <person name="Shao Z."/>
        </authorList>
    </citation>
    <scope>NUCLEOTIDE SEQUENCE [LARGE SCALE GENOMIC DNA]</scope>
    <source>
        <strain evidence="12">pht-3B</strain>
    </source>
</reference>
<dbReference type="Pfam" id="PF04290">
    <property type="entry name" value="DctQ"/>
    <property type="match status" value="1"/>
</dbReference>
<dbReference type="STRING" id="391937.NA2_05206"/>
<feature type="domain" description="Tripartite ATP-independent periplasmic transporters DctQ component" evidence="10">
    <location>
        <begin position="18"/>
        <end position="146"/>
    </location>
</feature>
<dbReference type="PANTHER" id="PTHR35011:SF2">
    <property type="entry name" value="2,3-DIKETO-L-GULONATE TRAP TRANSPORTER SMALL PERMEASE PROTEIN YIAM"/>
    <property type="match status" value="1"/>
</dbReference>
<dbReference type="OrthoDB" id="4964541at2"/>
<evidence type="ECO:0000256" key="8">
    <source>
        <dbReference type="ARBA" id="ARBA00038436"/>
    </source>
</evidence>
<keyword evidence="6 9" id="KW-1133">Transmembrane helix</keyword>
<comment type="similarity">
    <text evidence="8 9">Belongs to the TRAP transporter small permease family.</text>
</comment>
<evidence type="ECO:0000313" key="12">
    <source>
        <dbReference type="Proteomes" id="UP000006786"/>
    </source>
</evidence>
<dbReference type="eggNOG" id="COG3090">
    <property type="taxonomic scope" value="Bacteria"/>
</dbReference>
<evidence type="ECO:0000256" key="9">
    <source>
        <dbReference type="RuleBase" id="RU369079"/>
    </source>
</evidence>
<evidence type="ECO:0000256" key="2">
    <source>
        <dbReference type="ARBA" id="ARBA00022448"/>
    </source>
</evidence>
<dbReference type="GO" id="GO:0015740">
    <property type="term" value="P:C4-dicarboxylate transport"/>
    <property type="evidence" value="ECO:0007669"/>
    <property type="project" value="TreeGrafter"/>
</dbReference>
<keyword evidence="3" id="KW-1003">Cell membrane</keyword>
<proteinExistence type="inferred from homology"/>
<dbReference type="Proteomes" id="UP000006786">
    <property type="component" value="Unassembled WGS sequence"/>
</dbReference>
<keyword evidence="2 9" id="KW-0813">Transport</keyword>
<comment type="function">
    <text evidence="9">Part of the tripartite ATP-independent periplasmic (TRAP) transport system.</text>
</comment>
<comment type="subcellular location">
    <subcellularLocation>
        <location evidence="1 9">Cell inner membrane</location>
        <topology evidence="1 9">Multi-pass membrane protein</topology>
    </subcellularLocation>
</comment>
<evidence type="ECO:0000256" key="5">
    <source>
        <dbReference type="ARBA" id="ARBA00022692"/>
    </source>
</evidence>
<dbReference type="GO" id="GO:0005886">
    <property type="term" value="C:plasma membrane"/>
    <property type="evidence" value="ECO:0007669"/>
    <property type="project" value="UniProtKB-SubCell"/>
</dbReference>
<dbReference type="PANTHER" id="PTHR35011">
    <property type="entry name" value="2,3-DIKETO-L-GULONATE TRAP TRANSPORTER SMALL PERMEASE PROTEIN YIAM"/>
    <property type="match status" value="1"/>
</dbReference>
<evidence type="ECO:0000256" key="6">
    <source>
        <dbReference type="ARBA" id="ARBA00022989"/>
    </source>
</evidence>
<dbReference type="PATRIC" id="fig|391937.3.peg.1069"/>
<keyword evidence="4 9" id="KW-0997">Cell inner membrane</keyword>
<feature type="transmembrane region" description="Helical" evidence="9">
    <location>
        <begin position="12"/>
        <end position="31"/>
    </location>
</feature>
<dbReference type="EMBL" id="AMRM01000004">
    <property type="protein sequence ID" value="EKF20161.1"/>
    <property type="molecule type" value="Genomic_DNA"/>
</dbReference>
<evidence type="ECO:0000256" key="1">
    <source>
        <dbReference type="ARBA" id="ARBA00004429"/>
    </source>
</evidence>
<protein>
    <recommendedName>
        <fullName evidence="9">TRAP transporter small permease protein</fullName>
    </recommendedName>
</protein>
<comment type="caution">
    <text evidence="11">The sequence shown here is derived from an EMBL/GenBank/DDBJ whole genome shotgun (WGS) entry which is preliminary data.</text>
</comment>
<keyword evidence="5 9" id="KW-0812">Transmembrane</keyword>
<evidence type="ECO:0000256" key="7">
    <source>
        <dbReference type="ARBA" id="ARBA00023136"/>
    </source>
</evidence>
<keyword evidence="7 9" id="KW-0472">Membrane</keyword>
<evidence type="ECO:0000259" key="10">
    <source>
        <dbReference type="Pfam" id="PF04290"/>
    </source>
</evidence>
<dbReference type="AlphaFoldDB" id="K2MDC5"/>
<organism evidence="11 12">
    <name type="scientific">Nitratireductor pacificus pht-3B</name>
    <dbReference type="NCBI Taxonomy" id="391937"/>
    <lineage>
        <taxon>Bacteria</taxon>
        <taxon>Pseudomonadati</taxon>
        <taxon>Pseudomonadota</taxon>
        <taxon>Alphaproteobacteria</taxon>
        <taxon>Hyphomicrobiales</taxon>
        <taxon>Phyllobacteriaceae</taxon>
        <taxon>Nitratireductor</taxon>
    </lineage>
</organism>
<keyword evidence="12" id="KW-1185">Reference proteome</keyword>
<dbReference type="RefSeq" id="WP_008594981.1">
    <property type="nucleotide sequence ID" value="NZ_AMRM01000004.1"/>
</dbReference>
<feature type="transmembrane region" description="Helical" evidence="9">
    <location>
        <begin position="121"/>
        <end position="143"/>
    </location>
</feature>
<feature type="transmembrane region" description="Helical" evidence="9">
    <location>
        <begin position="79"/>
        <end position="101"/>
    </location>
</feature>
<accession>K2MDC5</accession>
<dbReference type="InterPro" id="IPR055348">
    <property type="entry name" value="DctQ"/>
</dbReference>
<name>K2MDC5_9HYPH</name>